<evidence type="ECO:0000313" key="2">
    <source>
        <dbReference type="Proteomes" id="UP000198480"/>
    </source>
</evidence>
<name>A0A239CWP6_9BACT</name>
<gene>
    <name evidence="1" type="ORF">SAMN06295967_105239</name>
</gene>
<sequence>MIKNSIYYLKRSVEYSFIVYSNRNLKGFREKSKAARTLISLNLKSIGRNKEEQTTVKFFDFKITGLNAASLLYLFQEIFLNQEYFF</sequence>
<organism evidence="1 2">
    <name type="scientific">Belliella buryatensis</name>
    <dbReference type="NCBI Taxonomy" id="1500549"/>
    <lineage>
        <taxon>Bacteria</taxon>
        <taxon>Pseudomonadati</taxon>
        <taxon>Bacteroidota</taxon>
        <taxon>Cytophagia</taxon>
        <taxon>Cytophagales</taxon>
        <taxon>Cyclobacteriaceae</taxon>
        <taxon>Belliella</taxon>
    </lineage>
</organism>
<protein>
    <submittedName>
        <fullName evidence="1">Uncharacterized protein</fullName>
    </submittedName>
</protein>
<accession>A0A239CWP6</accession>
<keyword evidence="2" id="KW-1185">Reference proteome</keyword>
<reference evidence="2" key="1">
    <citation type="submission" date="2017-06" db="EMBL/GenBank/DDBJ databases">
        <authorList>
            <person name="Varghese N."/>
            <person name="Submissions S."/>
        </authorList>
    </citation>
    <scope>NUCLEOTIDE SEQUENCE [LARGE SCALE GENOMIC DNA]</scope>
    <source>
        <strain evidence="2">5C</strain>
    </source>
</reference>
<proteinExistence type="predicted"/>
<evidence type="ECO:0000313" key="1">
    <source>
        <dbReference type="EMBL" id="SNS23783.1"/>
    </source>
</evidence>
<dbReference type="EMBL" id="FZOK01000005">
    <property type="protein sequence ID" value="SNS23783.1"/>
    <property type="molecule type" value="Genomic_DNA"/>
</dbReference>
<dbReference type="Proteomes" id="UP000198480">
    <property type="component" value="Unassembled WGS sequence"/>
</dbReference>
<dbReference type="AlphaFoldDB" id="A0A239CWP6"/>